<feature type="active site" description="Proton acceptor" evidence="4">
    <location>
        <position position="251"/>
    </location>
</feature>
<evidence type="ECO:0000313" key="7">
    <source>
        <dbReference type="EMBL" id="QGZ93710.1"/>
    </source>
</evidence>
<evidence type="ECO:0000256" key="3">
    <source>
        <dbReference type="ARBA" id="ARBA00023098"/>
    </source>
</evidence>
<dbReference type="PROSITE" id="PS51635">
    <property type="entry name" value="PNPLA"/>
    <property type="match status" value="1"/>
</dbReference>
<gene>
    <name evidence="7" type="ORF">DSM104635_00522</name>
</gene>
<dbReference type="GO" id="GO:0016787">
    <property type="term" value="F:hydrolase activity"/>
    <property type="evidence" value="ECO:0007669"/>
    <property type="project" value="UniProtKB-UniRule"/>
</dbReference>
<protein>
    <submittedName>
        <fullName evidence="7">Patatin</fullName>
    </submittedName>
</protein>
<dbReference type="InterPro" id="IPR050301">
    <property type="entry name" value="NTE"/>
</dbReference>
<dbReference type="Gene3D" id="3.40.1090.10">
    <property type="entry name" value="Cytosolic phospholipase A2 catalytic domain"/>
    <property type="match status" value="1"/>
</dbReference>
<evidence type="ECO:0000259" key="6">
    <source>
        <dbReference type="PROSITE" id="PS51635"/>
    </source>
</evidence>
<keyword evidence="3 4" id="KW-0443">Lipid metabolism</keyword>
<dbReference type="PROSITE" id="PS51257">
    <property type="entry name" value="PROKAR_LIPOPROTEIN"/>
    <property type="match status" value="1"/>
</dbReference>
<sequence length="399" mass="42132">MRRRSLFALLPALLGASCVTAPRVEAPTAALSPTLPGFDTPVRADPMNRAAYQAYVSAWGGRAAAAVTDGSFDVLSISGGGAGGTYGAGVLVGMTEAHTRPQFEIVTGVSTGALIAPIAFLGSDHDELLAEGSEGVGQLTRPIGLGALFRIGIFDGRRLRNLVDRFMTDDIIDAVARASETGRLLVITTTDLDRGETVIWNMSAIAAQGGANGHRLFREVVLASASIPGLFPPVMIEIQDGERAFAEMHVDGGASLPFFVSPDLVTTSAAPAILHGANIYVIDNGQLAFTSRTTPMNTSAIASRAFATVLMHYSRTSLEETDAFARRNGMHLRFTAIPPEYPYAGPLGFDRSSMSALFQYGRRCASESHIWLDLHAAIARAQLTTPPATTPDAAPCPTD</sequence>
<dbReference type="Pfam" id="PF01734">
    <property type="entry name" value="Patatin"/>
    <property type="match status" value="1"/>
</dbReference>
<dbReference type="GO" id="GO:0016042">
    <property type="term" value="P:lipid catabolic process"/>
    <property type="evidence" value="ECO:0007669"/>
    <property type="project" value="UniProtKB-UniRule"/>
</dbReference>
<reference evidence="8" key="1">
    <citation type="submission" date="2019-12" db="EMBL/GenBank/DDBJ databases">
        <title>Complete genome of Terracaulis silvestris 0127_4.</title>
        <authorList>
            <person name="Vieira S."/>
            <person name="Riedel T."/>
            <person name="Sproer C."/>
            <person name="Pascual J."/>
            <person name="Boedeker C."/>
            <person name="Overmann J."/>
        </authorList>
    </citation>
    <scope>NUCLEOTIDE SEQUENCE [LARGE SCALE GENOMIC DNA]</scope>
    <source>
        <strain evidence="8">0127_4</strain>
    </source>
</reference>
<dbReference type="InterPro" id="IPR002641">
    <property type="entry name" value="PNPLA_dom"/>
</dbReference>
<dbReference type="SUPFAM" id="SSF52151">
    <property type="entry name" value="FabD/lysophospholipase-like"/>
    <property type="match status" value="1"/>
</dbReference>
<dbReference type="Proteomes" id="UP000431269">
    <property type="component" value="Chromosome"/>
</dbReference>
<dbReference type="PANTHER" id="PTHR14226">
    <property type="entry name" value="NEUROPATHY TARGET ESTERASE/SWISS CHEESE D.MELANOGASTER"/>
    <property type="match status" value="1"/>
</dbReference>
<evidence type="ECO:0000256" key="2">
    <source>
        <dbReference type="ARBA" id="ARBA00022963"/>
    </source>
</evidence>
<keyword evidence="2 4" id="KW-0442">Lipid degradation</keyword>
<dbReference type="PANTHER" id="PTHR14226:SF74">
    <property type="entry name" value="BLR4684 PROTEIN"/>
    <property type="match status" value="1"/>
</dbReference>
<keyword evidence="8" id="KW-1185">Reference proteome</keyword>
<organism evidence="7 8">
    <name type="scientific">Terricaulis silvestris</name>
    <dbReference type="NCBI Taxonomy" id="2686094"/>
    <lineage>
        <taxon>Bacteria</taxon>
        <taxon>Pseudomonadati</taxon>
        <taxon>Pseudomonadota</taxon>
        <taxon>Alphaproteobacteria</taxon>
        <taxon>Caulobacterales</taxon>
        <taxon>Caulobacteraceae</taxon>
        <taxon>Terricaulis</taxon>
    </lineage>
</organism>
<feature type="short sequence motif" description="GXGXXG" evidence="4">
    <location>
        <begin position="79"/>
        <end position="84"/>
    </location>
</feature>
<feature type="chain" id="PRO_5026277743" evidence="5">
    <location>
        <begin position="22"/>
        <end position="399"/>
    </location>
</feature>
<accession>A0A6I6MGG0</accession>
<keyword evidence="5" id="KW-0732">Signal</keyword>
<dbReference type="EMBL" id="CP047045">
    <property type="protein sequence ID" value="QGZ93710.1"/>
    <property type="molecule type" value="Genomic_DNA"/>
</dbReference>
<dbReference type="InterPro" id="IPR016035">
    <property type="entry name" value="Acyl_Trfase/lysoPLipase"/>
</dbReference>
<feature type="short sequence motif" description="GXSXG" evidence="4">
    <location>
        <begin position="108"/>
        <end position="112"/>
    </location>
</feature>
<dbReference type="KEGG" id="tsv:DSM104635_00522"/>
<feature type="active site" description="Nucleophile" evidence="4">
    <location>
        <position position="110"/>
    </location>
</feature>
<evidence type="ECO:0000256" key="1">
    <source>
        <dbReference type="ARBA" id="ARBA00022801"/>
    </source>
</evidence>
<evidence type="ECO:0000256" key="4">
    <source>
        <dbReference type="PROSITE-ProRule" id="PRU01161"/>
    </source>
</evidence>
<name>A0A6I6MGG0_9CAUL</name>
<feature type="domain" description="PNPLA" evidence="6">
    <location>
        <begin position="75"/>
        <end position="264"/>
    </location>
</feature>
<feature type="signal peptide" evidence="5">
    <location>
        <begin position="1"/>
        <end position="21"/>
    </location>
</feature>
<evidence type="ECO:0000313" key="8">
    <source>
        <dbReference type="Proteomes" id="UP000431269"/>
    </source>
</evidence>
<proteinExistence type="predicted"/>
<keyword evidence="1 4" id="KW-0378">Hydrolase</keyword>
<evidence type="ECO:0000256" key="5">
    <source>
        <dbReference type="SAM" id="SignalP"/>
    </source>
</evidence>
<dbReference type="AlphaFoldDB" id="A0A6I6MGG0"/>
<feature type="short sequence motif" description="DGA/G" evidence="4">
    <location>
        <begin position="251"/>
        <end position="253"/>
    </location>
</feature>